<feature type="transmembrane region" description="Helical" evidence="1">
    <location>
        <begin position="151"/>
        <end position="174"/>
    </location>
</feature>
<dbReference type="AlphaFoldDB" id="A0A0F8YVU6"/>
<sequence length="175" mass="19172">MFFPERSMLPQASNATGYTRLTPRQAQAVLATLILISGLFVGVTFSPLASSNLGNKKRSAEGDIALYRAKVDRIHAGEGYYQAAGTEMRTRGYPTGSVFNWRFPAPFWLIGCMPDVEFGKAMLSGLALVLMLSAFEALARETQNRIRRPIACALLLTGPLMPCVLGDLFVLPVLW</sequence>
<evidence type="ECO:0000313" key="2">
    <source>
        <dbReference type="EMBL" id="KKK52141.1"/>
    </source>
</evidence>
<dbReference type="EMBL" id="LAZR01067173">
    <property type="protein sequence ID" value="KKK52141.1"/>
    <property type="molecule type" value="Genomic_DNA"/>
</dbReference>
<proteinExistence type="predicted"/>
<feature type="transmembrane region" description="Helical" evidence="1">
    <location>
        <begin position="28"/>
        <end position="49"/>
    </location>
</feature>
<accession>A0A0F8YVU6</accession>
<evidence type="ECO:0008006" key="3">
    <source>
        <dbReference type="Google" id="ProtNLM"/>
    </source>
</evidence>
<gene>
    <name evidence="2" type="ORF">LCGC14_3107890</name>
</gene>
<organism evidence="2">
    <name type="scientific">marine sediment metagenome</name>
    <dbReference type="NCBI Taxonomy" id="412755"/>
    <lineage>
        <taxon>unclassified sequences</taxon>
        <taxon>metagenomes</taxon>
        <taxon>ecological metagenomes</taxon>
    </lineage>
</organism>
<keyword evidence="1" id="KW-0472">Membrane</keyword>
<evidence type="ECO:0000256" key="1">
    <source>
        <dbReference type="SAM" id="Phobius"/>
    </source>
</evidence>
<comment type="caution">
    <text evidence="2">The sequence shown here is derived from an EMBL/GenBank/DDBJ whole genome shotgun (WGS) entry which is preliminary data.</text>
</comment>
<name>A0A0F8YVU6_9ZZZZ</name>
<reference evidence="2" key="1">
    <citation type="journal article" date="2015" name="Nature">
        <title>Complex archaea that bridge the gap between prokaryotes and eukaryotes.</title>
        <authorList>
            <person name="Spang A."/>
            <person name="Saw J.H."/>
            <person name="Jorgensen S.L."/>
            <person name="Zaremba-Niedzwiedzka K."/>
            <person name="Martijn J."/>
            <person name="Lind A.E."/>
            <person name="van Eijk R."/>
            <person name="Schleper C."/>
            <person name="Guy L."/>
            <person name="Ettema T.J."/>
        </authorList>
    </citation>
    <scope>NUCLEOTIDE SEQUENCE</scope>
</reference>
<keyword evidence="1" id="KW-1133">Transmembrane helix</keyword>
<feature type="non-terminal residue" evidence="2">
    <location>
        <position position="175"/>
    </location>
</feature>
<feature type="transmembrane region" description="Helical" evidence="1">
    <location>
        <begin position="121"/>
        <end position="139"/>
    </location>
</feature>
<keyword evidence="1" id="KW-0812">Transmembrane</keyword>
<protein>
    <recommendedName>
        <fullName evidence="3">Glycosyltransferase RgtA/B/C/D-like domain-containing protein</fullName>
    </recommendedName>
</protein>